<dbReference type="PANTHER" id="PTHR43398">
    <property type="entry name" value="DOLICHOL-PHOSPHATE MANNOSYLTRANSFERASE SUBUNIT 1"/>
    <property type="match status" value="1"/>
</dbReference>
<dbReference type="Pfam" id="PF00535">
    <property type="entry name" value="Glycos_transf_2"/>
    <property type="match status" value="1"/>
</dbReference>
<feature type="transmembrane region" description="Helical" evidence="8">
    <location>
        <begin position="331"/>
        <end position="353"/>
    </location>
</feature>
<accession>A0A0G0VTI5</accession>
<keyword evidence="5 8" id="KW-0812">Transmembrane</keyword>
<dbReference type="AlphaFoldDB" id="A0A0G0VTI5"/>
<dbReference type="GO" id="GO:0016020">
    <property type="term" value="C:membrane"/>
    <property type="evidence" value="ECO:0007669"/>
    <property type="project" value="UniProtKB-SubCell"/>
</dbReference>
<dbReference type="GO" id="GO:0000271">
    <property type="term" value="P:polysaccharide biosynthetic process"/>
    <property type="evidence" value="ECO:0007669"/>
    <property type="project" value="InterPro"/>
</dbReference>
<evidence type="ECO:0000256" key="1">
    <source>
        <dbReference type="ARBA" id="ARBA00004141"/>
    </source>
</evidence>
<keyword evidence="4 11" id="KW-0808">Transferase</keyword>
<evidence type="ECO:0000259" key="9">
    <source>
        <dbReference type="Pfam" id="PF00535"/>
    </source>
</evidence>
<comment type="subcellular location">
    <subcellularLocation>
        <location evidence="1">Membrane</location>
        <topology evidence="1">Multi-pass membrane protein</topology>
    </subcellularLocation>
</comment>
<evidence type="ECO:0000259" key="10">
    <source>
        <dbReference type="Pfam" id="PF04138"/>
    </source>
</evidence>
<keyword evidence="3 11" id="KW-0328">Glycosyltransferase</keyword>
<dbReference type="EMBL" id="LCBC01000009">
    <property type="protein sequence ID" value="KKS04155.1"/>
    <property type="molecule type" value="Genomic_DNA"/>
</dbReference>
<evidence type="ECO:0000256" key="4">
    <source>
        <dbReference type="ARBA" id="ARBA00022679"/>
    </source>
</evidence>
<feature type="domain" description="GtrA/DPMS transmembrane" evidence="10">
    <location>
        <begin position="263"/>
        <end position="353"/>
    </location>
</feature>
<proteinExistence type="inferred from homology"/>
<evidence type="ECO:0000256" key="8">
    <source>
        <dbReference type="SAM" id="Phobius"/>
    </source>
</evidence>
<dbReference type="Gene3D" id="3.90.550.10">
    <property type="entry name" value="Spore Coat Polysaccharide Biosynthesis Protein SpsA, Chain A"/>
    <property type="match status" value="1"/>
</dbReference>
<protein>
    <submittedName>
        <fullName evidence="11">Dolichyl-phosphate beta-D-mannosyltransferase</fullName>
    </submittedName>
</protein>
<dbReference type="Proteomes" id="UP000034493">
    <property type="component" value="Unassembled WGS sequence"/>
</dbReference>
<dbReference type="InterPro" id="IPR001173">
    <property type="entry name" value="Glyco_trans_2-like"/>
</dbReference>
<evidence type="ECO:0000256" key="3">
    <source>
        <dbReference type="ARBA" id="ARBA00022676"/>
    </source>
</evidence>
<dbReference type="PANTHER" id="PTHR43398:SF1">
    <property type="entry name" value="DOLICHOL-PHOSPHATE MANNOSYLTRANSFERASE SUBUNIT 1"/>
    <property type="match status" value="1"/>
</dbReference>
<dbReference type="InterPro" id="IPR029044">
    <property type="entry name" value="Nucleotide-diphossugar_trans"/>
</dbReference>
<evidence type="ECO:0000256" key="2">
    <source>
        <dbReference type="ARBA" id="ARBA00006739"/>
    </source>
</evidence>
<evidence type="ECO:0000256" key="6">
    <source>
        <dbReference type="ARBA" id="ARBA00022989"/>
    </source>
</evidence>
<evidence type="ECO:0000256" key="7">
    <source>
        <dbReference type="ARBA" id="ARBA00023136"/>
    </source>
</evidence>
<evidence type="ECO:0000313" key="12">
    <source>
        <dbReference type="Proteomes" id="UP000034493"/>
    </source>
</evidence>
<name>A0A0G0VTI5_9BACT</name>
<reference evidence="11 12" key="1">
    <citation type="journal article" date="2015" name="Nature">
        <title>rRNA introns, odd ribosomes, and small enigmatic genomes across a large radiation of phyla.</title>
        <authorList>
            <person name="Brown C.T."/>
            <person name="Hug L.A."/>
            <person name="Thomas B.C."/>
            <person name="Sharon I."/>
            <person name="Castelle C.J."/>
            <person name="Singh A."/>
            <person name="Wilkins M.J."/>
            <person name="Williams K.H."/>
            <person name="Banfield J.F."/>
        </authorList>
    </citation>
    <scope>NUCLEOTIDE SEQUENCE [LARGE SCALE GENOMIC DNA]</scope>
</reference>
<organism evidence="11 12">
    <name type="scientific">Candidatus Curtissbacteria bacterium GW2011_GWA2_41_24</name>
    <dbReference type="NCBI Taxonomy" id="1618411"/>
    <lineage>
        <taxon>Bacteria</taxon>
        <taxon>Candidatus Curtissiibacteriota</taxon>
    </lineage>
</organism>
<dbReference type="SUPFAM" id="SSF53448">
    <property type="entry name" value="Nucleotide-diphospho-sugar transferases"/>
    <property type="match status" value="1"/>
</dbReference>
<dbReference type="InterPro" id="IPR007267">
    <property type="entry name" value="GtrA_DPMS_TM"/>
</dbReference>
<keyword evidence="7 8" id="KW-0472">Membrane</keyword>
<feature type="transmembrane region" description="Helical" evidence="8">
    <location>
        <begin position="303"/>
        <end position="325"/>
    </location>
</feature>
<sequence length="369" mass="41590">MRLVVTIPTYNEQENIAEIIAKVLSQAKKMPAIDLHVLVSDSHSSDNTAKIVTQIASNNPKVHFLDVKQRGLGTGLVKGHRFAIDKLKADILAQMDGDLSHDPSTLPKMVAYIRQGYDLINGSRLMKGGKNLLGWHRRLFTRGSSLYCKLSWGTFNLSEYTNSYRVFTKRLFDRINFAKVPWKSKTYIIQPAFLYASIEAGAKITFAKFLTVGFSSYLLNAITLGLLNRGQIYALIIFPKPLLSLIPTFEGAPKLLFLTIDRLFIASIISIELSIIFNFVFHENWTFKSRSHSGSIIVRFLKFNLTSIASPIIQLTSILIFARILNLHEQAGLAVGVIIGLFFNYFVNVIWIWKARPSQPKPPATIEVR</sequence>
<dbReference type="GO" id="GO:0004582">
    <property type="term" value="F:dolichyl-phosphate beta-D-mannosyltransferase activity"/>
    <property type="evidence" value="ECO:0007669"/>
    <property type="project" value="InterPro"/>
</dbReference>
<feature type="transmembrane region" description="Helical" evidence="8">
    <location>
        <begin position="263"/>
        <end position="282"/>
    </location>
</feature>
<gene>
    <name evidence="11" type="ORF">UU56_C0009G0037</name>
</gene>
<dbReference type="Pfam" id="PF04138">
    <property type="entry name" value="GtrA_DPMS_TM"/>
    <property type="match status" value="1"/>
</dbReference>
<evidence type="ECO:0000313" key="11">
    <source>
        <dbReference type="EMBL" id="KKS04155.1"/>
    </source>
</evidence>
<evidence type="ECO:0000256" key="5">
    <source>
        <dbReference type="ARBA" id="ARBA00022692"/>
    </source>
</evidence>
<dbReference type="GO" id="GO:0009247">
    <property type="term" value="P:glycolipid biosynthetic process"/>
    <property type="evidence" value="ECO:0007669"/>
    <property type="project" value="TreeGrafter"/>
</dbReference>
<comment type="similarity">
    <text evidence="2">Belongs to the glycosyltransferase 2 family.</text>
</comment>
<dbReference type="InterPro" id="IPR039528">
    <property type="entry name" value="DPM1-like"/>
</dbReference>
<feature type="domain" description="Glycosyltransferase 2-like" evidence="9">
    <location>
        <begin position="5"/>
        <end position="169"/>
    </location>
</feature>
<keyword evidence="6 8" id="KW-1133">Transmembrane helix</keyword>
<comment type="caution">
    <text evidence="11">The sequence shown here is derived from an EMBL/GenBank/DDBJ whole genome shotgun (WGS) entry which is preliminary data.</text>
</comment>